<protein>
    <submittedName>
        <fullName evidence="1">Uncharacterized protein</fullName>
    </submittedName>
</protein>
<organism evidence="1 2">
    <name type="scientific">Fluviicola taffensis (strain DSM 16823 / NCIMB 13979 / RW262)</name>
    <dbReference type="NCBI Taxonomy" id="755732"/>
    <lineage>
        <taxon>Bacteria</taxon>
        <taxon>Pseudomonadati</taxon>
        <taxon>Bacteroidota</taxon>
        <taxon>Flavobacteriia</taxon>
        <taxon>Flavobacteriales</taxon>
        <taxon>Crocinitomicaceae</taxon>
        <taxon>Fluviicola</taxon>
    </lineage>
</organism>
<dbReference type="AlphaFoldDB" id="F2IJM6"/>
<gene>
    <name evidence="1" type="ordered locus">Fluta_1929</name>
</gene>
<dbReference type="HOGENOM" id="CLU_3389568_0_0_10"/>
<accession>F2IJM6</accession>
<keyword evidence="2" id="KW-1185">Reference proteome</keyword>
<reference evidence="2" key="2">
    <citation type="submission" date="2011-02" db="EMBL/GenBank/DDBJ databases">
        <title>The complete genome of Fluviicola taffensis DSM 16823.</title>
        <authorList>
            <consortium name="US DOE Joint Genome Institute (JGI-PGF)"/>
            <person name="Lucas S."/>
            <person name="Copeland A."/>
            <person name="Lapidus A."/>
            <person name="Bruce D."/>
            <person name="Goodwin L."/>
            <person name="Pitluck S."/>
            <person name="Kyrpides N."/>
            <person name="Mavromatis K."/>
            <person name="Ivanova N."/>
            <person name="Mikhailova N."/>
            <person name="Pagani I."/>
            <person name="Chertkov O."/>
            <person name="Detter J.C."/>
            <person name="Han C."/>
            <person name="Tapia R."/>
            <person name="Land M."/>
            <person name="Hauser L."/>
            <person name="Markowitz V."/>
            <person name="Cheng J.-F."/>
            <person name="Hugenholtz P."/>
            <person name="Woyke T."/>
            <person name="Wu D."/>
            <person name="Tindall B."/>
            <person name="Pomrenke H.G."/>
            <person name="Brambilla E."/>
            <person name="Klenk H.-P."/>
            <person name="Eisen J.A."/>
        </authorList>
    </citation>
    <scope>NUCLEOTIDE SEQUENCE [LARGE SCALE GENOMIC DNA]</scope>
    <source>
        <strain evidence="2">DSM 16823 / RW262 / RW262</strain>
    </source>
</reference>
<proteinExistence type="predicted"/>
<sequence>MKKNVKIFQNEKLEVEMAKNDVSNLEKMESNS</sequence>
<dbReference type="KEGG" id="fte:Fluta_1929"/>
<name>F2IJM6_FLUTR</name>
<dbReference type="Proteomes" id="UP000007463">
    <property type="component" value="Chromosome"/>
</dbReference>
<evidence type="ECO:0000313" key="1">
    <source>
        <dbReference type="EMBL" id="AEA43916.1"/>
    </source>
</evidence>
<reference evidence="1 2" key="1">
    <citation type="journal article" date="2011" name="Stand. Genomic Sci.">
        <title>Complete genome sequence of the gliding freshwater bacterium Fluviicola taffensis type strain (RW262).</title>
        <authorList>
            <person name="Woyke T."/>
            <person name="Chertkov O."/>
            <person name="Lapidus A."/>
            <person name="Nolan M."/>
            <person name="Lucas S."/>
            <person name="Del Rio T.G."/>
            <person name="Tice H."/>
            <person name="Cheng J.F."/>
            <person name="Tapia R."/>
            <person name="Han C."/>
            <person name="Goodwin L."/>
            <person name="Pitluck S."/>
            <person name="Liolios K."/>
            <person name="Pagani I."/>
            <person name="Ivanova N."/>
            <person name="Huntemann M."/>
            <person name="Mavromatis K."/>
            <person name="Mikhailova N."/>
            <person name="Pati A."/>
            <person name="Chen A."/>
            <person name="Palaniappan K."/>
            <person name="Land M."/>
            <person name="Hauser L."/>
            <person name="Brambilla E.M."/>
            <person name="Rohde M."/>
            <person name="Mwirichia R."/>
            <person name="Sikorski J."/>
            <person name="Tindall B.J."/>
            <person name="Goker M."/>
            <person name="Bristow J."/>
            <person name="Eisen J.A."/>
            <person name="Markowitz V."/>
            <person name="Hugenholtz P."/>
            <person name="Klenk H.P."/>
            <person name="Kyrpides N.C."/>
        </authorList>
    </citation>
    <scope>NUCLEOTIDE SEQUENCE [LARGE SCALE GENOMIC DNA]</scope>
    <source>
        <strain evidence="2">DSM 16823 / RW262 / RW262</strain>
    </source>
</reference>
<dbReference type="EMBL" id="CP002542">
    <property type="protein sequence ID" value="AEA43916.1"/>
    <property type="molecule type" value="Genomic_DNA"/>
</dbReference>
<evidence type="ECO:0000313" key="2">
    <source>
        <dbReference type="Proteomes" id="UP000007463"/>
    </source>
</evidence>